<name>A0A2H4JGN4_9CAUD</name>
<organism evidence="1">
    <name type="scientific">uncultured Caudovirales phage</name>
    <dbReference type="NCBI Taxonomy" id="2100421"/>
    <lineage>
        <taxon>Viruses</taxon>
        <taxon>Duplodnaviria</taxon>
        <taxon>Heunggongvirae</taxon>
        <taxon>Uroviricota</taxon>
        <taxon>Caudoviricetes</taxon>
        <taxon>Peduoviridae</taxon>
        <taxon>Maltschvirus</taxon>
        <taxon>Maltschvirus maltsch</taxon>
    </lineage>
</organism>
<evidence type="ECO:0000313" key="1">
    <source>
        <dbReference type="EMBL" id="ASN72028.1"/>
    </source>
</evidence>
<gene>
    <name evidence="1" type="ORF">7S2_35</name>
</gene>
<proteinExistence type="predicted"/>
<reference evidence="1" key="1">
    <citation type="submission" date="2017-06" db="EMBL/GenBank/DDBJ databases">
        <title>Novel phages from South African skin metaviromes.</title>
        <authorList>
            <person name="van Zyl L.J."/>
            <person name="Abrahams Y."/>
            <person name="Stander E.A."/>
            <person name="Kirby B.M."/>
            <person name="Clavaud C."/>
            <person name="Farcet C."/>
            <person name="Breton L."/>
            <person name="Trindade M.I."/>
        </authorList>
    </citation>
    <scope>NUCLEOTIDE SEQUENCE</scope>
</reference>
<sequence length="166" mass="18822">MSTKRIDAYEIYCDGCGTQHEGGDYTIWVHASDGIEDAKASDWFERTERTVIEPPSEQNPVGKASYTVIELLCPDCQKCDVCREPYAYEVDDHLVCEDHEDHDFTLGGGPMRPVQRKAIDAYLDAHENSTPISQVALDLMLTINDPELRRWLIAVRKYERGIEVAS</sequence>
<protein>
    <submittedName>
        <fullName evidence="1">Uncharacterized protein</fullName>
    </submittedName>
</protein>
<dbReference type="EMBL" id="MF417939">
    <property type="protein sequence ID" value="ASN72028.1"/>
    <property type="molecule type" value="Genomic_DNA"/>
</dbReference>
<accession>A0A2H4JGN4</accession>